<dbReference type="EMBL" id="CM047590">
    <property type="protein sequence ID" value="KAI9919555.1"/>
    <property type="molecule type" value="Genomic_DNA"/>
</dbReference>
<evidence type="ECO:0000313" key="1">
    <source>
        <dbReference type="EMBL" id="KAI9919555.1"/>
    </source>
</evidence>
<dbReference type="Proteomes" id="UP001163321">
    <property type="component" value="Chromosome 11"/>
</dbReference>
<reference evidence="1 2" key="1">
    <citation type="journal article" date="2022" name="bioRxiv">
        <title>The genome of the oomycete Peronosclerospora sorghi, a cosmopolitan pathogen of maize and sorghum, is inflated with dispersed pseudogenes.</title>
        <authorList>
            <person name="Fletcher K."/>
            <person name="Martin F."/>
            <person name="Isakeit T."/>
            <person name="Cavanaugh K."/>
            <person name="Magill C."/>
            <person name="Michelmore R."/>
        </authorList>
    </citation>
    <scope>NUCLEOTIDE SEQUENCE [LARGE SCALE GENOMIC DNA]</scope>
    <source>
        <strain evidence="1">P6</strain>
    </source>
</reference>
<protein>
    <submittedName>
        <fullName evidence="1">Uncharacterized protein</fullName>
    </submittedName>
</protein>
<proteinExistence type="predicted"/>
<evidence type="ECO:0000313" key="2">
    <source>
        <dbReference type="Proteomes" id="UP001163321"/>
    </source>
</evidence>
<sequence>MTAKIKSKQSALGRLDQDSPCSVKTNISLSVSKELDEAGKADPLRNKFSDQLTDNEAKLTAIIKETTKHELELLKTKLDALYDSAVEEISSFYGEVHTSLTPSRIPWEEALASINVVHSMALTDFLQAKGSLNQRLMQLRYDLAVEAVVRERAKAAKEAKRATAMDIEASIPTAQSVQELVDARLKKELGQLKKQVTQLMEALRNDSAGRRGAPTSAKKTANPQEQKRPPNAIACTVCKHCRRRWGCCR</sequence>
<organism evidence="1 2">
    <name type="scientific">Peronosclerospora sorghi</name>
    <dbReference type="NCBI Taxonomy" id="230839"/>
    <lineage>
        <taxon>Eukaryota</taxon>
        <taxon>Sar</taxon>
        <taxon>Stramenopiles</taxon>
        <taxon>Oomycota</taxon>
        <taxon>Peronosporomycetes</taxon>
        <taxon>Peronosporales</taxon>
        <taxon>Peronosporaceae</taxon>
        <taxon>Peronosclerospora</taxon>
    </lineage>
</organism>
<comment type="caution">
    <text evidence="1">The sequence shown here is derived from an EMBL/GenBank/DDBJ whole genome shotgun (WGS) entry which is preliminary data.</text>
</comment>
<name>A0ACC0WL04_9STRA</name>
<gene>
    <name evidence="1" type="ORF">PsorP6_017232</name>
</gene>
<keyword evidence="2" id="KW-1185">Reference proteome</keyword>
<accession>A0ACC0WL04</accession>